<keyword evidence="2" id="KW-1185">Reference proteome</keyword>
<accession>A0A1Y2HC65</accession>
<proteinExistence type="predicted"/>
<dbReference type="AlphaFoldDB" id="A0A1Y2HC65"/>
<organism evidence="1 2">
    <name type="scientific">Catenaria anguillulae PL171</name>
    <dbReference type="NCBI Taxonomy" id="765915"/>
    <lineage>
        <taxon>Eukaryota</taxon>
        <taxon>Fungi</taxon>
        <taxon>Fungi incertae sedis</taxon>
        <taxon>Blastocladiomycota</taxon>
        <taxon>Blastocladiomycetes</taxon>
        <taxon>Blastocladiales</taxon>
        <taxon>Catenariaceae</taxon>
        <taxon>Catenaria</taxon>
    </lineage>
</organism>
<comment type="caution">
    <text evidence="1">The sequence shown here is derived from an EMBL/GenBank/DDBJ whole genome shotgun (WGS) entry which is preliminary data.</text>
</comment>
<name>A0A1Y2HC65_9FUNG</name>
<dbReference type="Proteomes" id="UP000193411">
    <property type="component" value="Unassembled WGS sequence"/>
</dbReference>
<evidence type="ECO:0000313" key="1">
    <source>
        <dbReference type="EMBL" id="ORZ31521.1"/>
    </source>
</evidence>
<evidence type="ECO:0000313" key="2">
    <source>
        <dbReference type="Proteomes" id="UP000193411"/>
    </source>
</evidence>
<sequence>MNHLFRWRRPSCCVVVISTGHRTANEGKRPAKVPSSVDLPAKARAVRLQTRLQTCDGDVAANPCRRHPTRSIAMYSTASSDSCEWPEPRRGTPYTTTLLTVRSLHCKPDHQAVCRAGIAVPAHDI</sequence>
<dbReference type="EMBL" id="MCFL01000059">
    <property type="protein sequence ID" value="ORZ31521.1"/>
    <property type="molecule type" value="Genomic_DNA"/>
</dbReference>
<gene>
    <name evidence="1" type="ORF">BCR44DRAFT_1266073</name>
</gene>
<reference evidence="1 2" key="1">
    <citation type="submission" date="2016-07" db="EMBL/GenBank/DDBJ databases">
        <title>Pervasive Adenine N6-methylation of Active Genes in Fungi.</title>
        <authorList>
            <consortium name="DOE Joint Genome Institute"/>
            <person name="Mondo S.J."/>
            <person name="Dannebaum R.O."/>
            <person name="Kuo R.C."/>
            <person name="Labutti K."/>
            <person name="Haridas S."/>
            <person name="Kuo A."/>
            <person name="Salamov A."/>
            <person name="Ahrendt S.R."/>
            <person name="Lipzen A."/>
            <person name="Sullivan W."/>
            <person name="Andreopoulos W.B."/>
            <person name="Clum A."/>
            <person name="Lindquist E."/>
            <person name="Daum C."/>
            <person name="Ramamoorthy G.K."/>
            <person name="Gryganskyi A."/>
            <person name="Culley D."/>
            <person name="Magnuson J.K."/>
            <person name="James T.Y."/>
            <person name="O'Malley M.A."/>
            <person name="Stajich J.E."/>
            <person name="Spatafora J.W."/>
            <person name="Visel A."/>
            <person name="Grigoriev I.V."/>
        </authorList>
    </citation>
    <scope>NUCLEOTIDE SEQUENCE [LARGE SCALE GENOMIC DNA]</scope>
    <source>
        <strain evidence="1 2">PL171</strain>
    </source>
</reference>
<protein>
    <submittedName>
        <fullName evidence="1">Uncharacterized protein</fullName>
    </submittedName>
</protein>